<dbReference type="Gene3D" id="2.170.150.10">
    <property type="entry name" value="Metal Binding Protein, Guanine Nucleotide Exchange Factor, Chain A"/>
    <property type="match status" value="1"/>
</dbReference>
<keyword evidence="3" id="KW-0653">Protein transport</keyword>
<evidence type="ECO:0000313" key="5">
    <source>
        <dbReference type="Proteomes" id="UP000009022"/>
    </source>
</evidence>
<dbReference type="Pfam" id="PF04421">
    <property type="entry name" value="Mss4"/>
    <property type="match status" value="1"/>
</dbReference>
<dbReference type="GO" id="GO:0007264">
    <property type="term" value="P:small GTPase-mediated signal transduction"/>
    <property type="evidence" value="ECO:0007669"/>
    <property type="project" value="InterPro"/>
</dbReference>
<dbReference type="GeneID" id="6753212"/>
<dbReference type="InterPro" id="IPR011323">
    <property type="entry name" value="Mss4/transl-control_tumour"/>
</dbReference>
<dbReference type="InParanoid" id="B3RVB9"/>
<reference evidence="4 5" key="1">
    <citation type="journal article" date="2008" name="Nature">
        <title>The Trichoplax genome and the nature of placozoans.</title>
        <authorList>
            <person name="Srivastava M."/>
            <person name="Begovic E."/>
            <person name="Chapman J."/>
            <person name="Putnam N.H."/>
            <person name="Hellsten U."/>
            <person name="Kawashima T."/>
            <person name="Kuo A."/>
            <person name="Mitros T."/>
            <person name="Salamov A."/>
            <person name="Carpenter M.L."/>
            <person name="Signorovitch A.Y."/>
            <person name="Moreno M.A."/>
            <person name="Kamm K."/>
            <person name="Grimwood J."/>
            <person name="Schmutz J."/>
            <person name="Shapiro H."/>
            <person name="Grigoriev I.V."/>
            <person name="Buss L.W."/>
            <person name="Schierwater B."/>
            <person name="Dellaporta S.L."/>
            <person name="Rokhsar D.S."/>
        </authorList>
    </citation>
    <scope>NUCLEOTIDE SEQUENCE [LARGE SCALE GENOMIC DNA]</scope>
    <source>
        <strain evidence="4 5">Grell-BS-1999</strain>
    </source>
</reference>
<dbReference type="PhylomeDB" id="B3RVB9"/>
<gene>
    <name evidence="4" type="ORF">TRIADDRAFT_23935</name>
</gene>
<accession>B3RVB9</accession>
<dbReference type="RefSeq" id="XP_002111509.1">
    <property type="nucleotide sequence ID" value="XM_002111473.1"/>
</dbReference>
<name>B3RVB9_TRIAD</name>
<keyword evidence="5" id="KW-1185">Reference proteome</keyword>
<dbReference type="InterPro" id="IPR007515">
    <property type="entry name" value="Mss4"/>
</dbReference>
<dbReference type="Proteomes" id="UP000009022">
    <property type="component" value="Unassembled WGS sequence"/>
</dbReference>
<dbReference type="InterPro" id="IPR011057">
    <property type="entry name" value="Mss4-like_sf"/>
</dbReference>
<evidence type="ECO:0000313" key="4">
    <source>
        <dbReference type="EMBL" id="EDV25476.1"/>
    </source>
</evidence>
<organism evidence="4 5">
    <name type="scientific">Trichoplax adhaerens</name>
    <name type="common">Trichoplax reptans</name>
    <dbReference type="NCBI Taxonomy" id="10228"/>
    <lineage>
        <taxon>Eukaryota</taxon>
        <taxon>Metazoa</taxon>
        <taxon>Placozoa</taxon>
        <taxon>Uniplacotomia</taxon>
        <taxon>Trichoplacea</taxon>
        <taxon>Trichoplacidae</taxon>
        <taxon>Trichoplax</taxon>
    </lineage>
</organism>
<keyword evidence="1" id="KW-0813">Transport</keyword>
<dbReference type="GO" id="GO:0006892">
    <property type="term" value="P:post-Golgi vesicle-mediated transport"/>
    <property type="evidence" value="ECO:0000318"/>
    <property type="project" value="GO_Central"/>
</dbReference>
<dbReference type="OrthoDB" id="30840at2759"/>
<evidence type="ECO:0000256" key="3">
    <source>
        <dbReference type="ARBA" id="ARBA00022927"/>
    </source>
</evidence>
<evidence type="ECO:0008006" key="6">
    <source>
        <dbReference type="Google" id="ProtNLM"/>
    </source>
</evidence>
<dbReference type="FunCoup" id="B3RVB9">
    <property type="interactions" value="1271"/>
</dbReference>
<dbReference type="OMA" id="VPLMMQK"/>
<dbReference type="CTD" id="6753212"/>
<evidence type="ECO:0000256" key="2">
    <source>
        <dbReference type="ARBA" id="ARBA00022658"/>
    </source>
</evidence>
<dbReference type="SUPFAM" id="SSF51316">
    <property type="entry name" value="Mss4-like"/>
    <property type="match status" value="1"/>
</dbReference>
<dbReference type="HOGENOM" id="CLU_132754_0_0_1"/>
<dbReference type="GO" id="GO:0016020">
    <property type="term" value="C:membrane"/>
    <property type="evidence" value="ECO:0000318"/>
    <property type="project" value="GO_Central"/>
</dbReference>
<dbReference type="GO" id="GO:0005829">
    <property type="term" value="C:cytosol"/>
    <property type="evidence" value="ECO:0000318"/>
    <property type="project" value="GO_Central"/>
</dbReference>
<protein>
    <recommendedName>
        <fullName evidence="6">Guanine nucleotide exchange factor MSS4</fullName>
    </recommendedName>
</protein>
<dbReference type="KEGG" id="tad:TRIADDRAFT_23935"/>
<dbReference type="STRING" id="10228.B3RVB9"/>
<dbReference type="PANTHER" id="PTHR13276:SF0">
    <property type="entry name" value="GUANINE NUCLEOTIDE EXCHANGE FACTOR MSS4"/>
    <property type="match status" value="1"/>
</dbReference>
<keyword evidence="2" id="KW-0344">Guanine-nucleotide releasing factor</keyword>
<dbReference type="GO" id="GO:0008270">
    <property type="term" value="F:zinc ion binding"/>
    <property type="evidence" value="ECO:0000318"/>
    <property type="project" value="GO_Central"/>
</dbReference>
<dbReference type="GO" id="GO:0015031">
    <property type="term" value="P:protein transport"/>
    <property type="evidence" value="ECO:0007669"/>
    <property type="project" value="UniProtKB-KW"/>
</dbReference>
<dbReference type="eggNOG" id="KOG4113">
    <property type="taxonomic scope" value="Eukaryota"/>
</dbReference>
<dbReference type="EMBL" id="DS985244">
    <property type="protein sequence ID" value="EDV25476.1"/>
    <property type="molecule type" value="Genomic_DNA"/>
</dbReference>
<evidence type="ECO:0000256" key="1">
    <source>
        <dbReference type="ARBA" id="ARBA00022448"/>
    </source>
</evidence>
<dbReference type="PROSITE" id="PS51796">
    <property type="entry name" value="MSS4"/>
    <property type="match status" value="1"/>
</dbReference>
<dbReference type="FunFam" id="2.170.150.10:FF:000005">
    <property type="entry name" value="Guanine nucleotide exchange factor MSS4"/>
    <property type="match status" value="1"/>
</dbReference>
<proteinExistence type="predicted"/>
<dbReference type="GO" id="GO:0005085">
    <property type="term" value="F:guanyl-nucleotide exchange factor activity"/>
    <property type="evidence" value="ECO:0000318"/>
    <property type="project" value="GO_Central"/>
</dbReference>
<dbReference type="AlphaFoldDB" id="B3RVB9"/>
<sequence length="135" mass="15227">MATNDNQEVQSASDSNHQLTADGKNAQMIICPNCRCKILLKKTAELVNTDIFLPYMRVKKNTSNQESGQVDGEQLSQFWKVDNMFTFENVGFTKTVGSSIKYLICADCEIGPIGWHDINDKTTFLIATQRIHYSD</sequence>
<dbReference type="PANTHER" id="PTHR13276">
    <property type="entry name" value="GUANINE NUCLEOTIDE EXCHANGE FACTOR MSS4"/>
    <property type="match status" value="1"/>
</dbReference>